<dbReference type="Proteomes" id="UP000492821">
    <property type="component" value="Unassembled WGS sequence"/>
</dbReference>
<evidence type="ECO:0000256" key="1">
    <source>
        <dbReference type="SAM" id="MobiDB-lite"/>
    </source>
</evidence>
<organism evidence="2 3">
    <name type="scientific">Panagrellus redivivus</name>
    <name type="common">Microworm</name>
    <dbReference type="NCBI Taxonomy" id="6233"/>
    <lineage>
        <taxon>Eukaryota</taxon>
        <taxon>Metazoa</taxon>
        <taxon>Ecdysozoa</taxon>
        <taxon>Nematoda</taxon>
        <taxon>Chromadorea</taxon>
        <taxon>Rhabditida</taxon>
        <taxon>Tylenchina</taxon>
        <taxon>Panagrolaimomorpha</taxon>
        <taxon>Panagrolaimoidea</taxon>
        <taxon>Panagrolaimidae</taxon>
        <taxon>Panagrellus</taxon>
    </lineage>
</organism>
<dbReference type="AlphaFoldDB" id="A0A7E4ZZJ0"/>
<keyword evidence="2" id="KW-1185">Reference proteome</keyword>
<protein>
    <submittedName>
        <fullName evidence="3">BZIP domain-containing protein</fullName>
    </submittedName>
</protein>
<reference evidence="2" key="1">
    <citation type="journal article" date="2013" name="Genetics">
        <title>The draft genome and transcriptome of Panagrellus redivivus are shaped by the harsh demands of a free-living lifestyle.</title>
        <authorList>
            <person name="Srinivasan J."/>
            <person name="Dillman A.R."/>
            <person name="Macchietto M.G."/>
            <person name="Heikkinen L."/>
            <person name="Lakso M."/>
            <person name="Fracchia K.M."/>
            <person name="Antoshechkin I."/>
            <person name="Mortazavi A."/>
            <person name="Wong G."/>
            <person name="Sternberg P.W."/>
        </authorList>
    </citation>
    <scope>NUCLEOTIDE SEQUENCE [LARGE SCALE GENOMIC DNA]</scope>
    <source>
        <strain evidence="2">MT8872</strain>
    </source>
</reference>
<dbReference type="WBParaSite" id="Pan_g4861.t1">
    <property type="protein sequence ID" value="Pan_g4861.t1"/>
    <property type="gene ID" value="Pan_g4861"/>
</dbReference>
<feature type="region of interest" description="Disordered" evidence="1">
    <location>
        <begin position="1"/>
        <end position="36"/>
    </location>
</feature>
<feature type="compositionally biased region" description="Polar residues" evidence="1">
    <location>
        <begin position="92"/>
        <end position="105"/>
    </location>
</feature>
<evidence type="ECO:0000313" key="3">
    <source>
        <dbReference type="WBParaSite" id="Pan_g4861.t1"/>
    </source>
</evidence>
<name>A0A7E4ZZJ0_PANRE</name>
<evidence type="ECO:0000313" key="2">
    <source>
        <dbReference type="Proteomes" id="UP000492821"/>
    </source>
</evidence>
<feature type="region of interest" description="Disordered" evidence="1">
    <location>
        <begin position="92"/>
        <end position="116"/>
    </location>
</feature>
<proteinExistence type="predicted"/>
<reference evidence="3" key="2">
    <citation type="submission" date="2020-10" db="UniProtKB">
        <authorList>
            <consortium name="WormBaseParasite"/>
        </authorList>
    </citation>
    <scope>IDENTIFICATION</scope>
</reference>
<accession>A0A7E4ZZJ0</accession>
<feature type="compositionally biased region" description="Basic and acidic residues" evidence="1">
    <location>
        <begin position="106"/>
        <end position="116"/>
    </location>
</feature>
<sequence>MSDSDSSPPQPKRGRPRCADDGSTTSDTRKRRVYERVYRQKKKSETAALEQKYRVLLAYFNSTRDLVCIQQCACHPRLAHEVRTTVASLAALNNDTPSRGNSLSDSDVRTTKFEPQ</sequence>